<evidence type="ECO:0000313" key="3">
    <source>
        <dbReference type="Proteomes" id="UP000485880"/>
    </source>
</evidence>
<dbReference type="Proteomes" id="UP000485880">
    <property type="component" value="Unassembled WGS sequence"/>
</dbReference>
<evidence type="ECO:0000313" key="2">
    <source>
        <dbReference type="EMBL" id="VTZ51682.1"/>
    </source>
</evidence>
<gene>
    <name evidence="2" type="ORF">MPC4_470006</name>
</gene>
<dbReference type="AlphaFoldDB" id="A0A8B6M9X8"/>
<dbReference type="EMBL" id="CABFMQ020000106">
    <property type="protein sequence ID" value="VTZ51682.1"/>
    <property type="molecule type" value="Genomic_DNA"/>
</dbReference>
<feature type="region of interest" description="Disordered" evidence="1">
    <location>
        <begin position="23"/>
        <end position="54"/>
    </location>
</feature>
<sequence length="74" mass="7703">MVPFGDQKGTRCGFTAQTVAAPATVSGEPRAIDATGQPGRRRKAETREPGDLPSAVVTREHIGRGVSVGTRTLA</sequence>
<accession>A0A8B6M9X8</accession>
<name>A0A8B6M9X8_METTU</name>
<organism evidence="2 3">
    <name type="scientific">Methylocella tundrae</name>
    <dbReference type="NCBI Taxonomy" id="227605"/>
    <lineage>
        <taxon>Bacteria</taxon>
        <taxon>Pseudomonadati</taxon>
        <taxon>Pseudomonadota</taxon>
        <taxon>Alphaproteobacteria</taxon>
        <taxon>Hyphomicrobiales</taxon>
        <taxon>Beijerinckiaceae</taxon>
        <taxon>Methylocella</taxon>
    </lineage>
</organism>
<protein>
    <submittedName>
        <fullName evidence="2">Uncharacterized protein</fullName>
    </submittedName>
</protein>
<comment type="caution">
    <text evidence="2">The sequence shown here is derived from an EMBL/GenBank/DDBJ whole genome shotgun (WGS) entry which is preliminary data.</text>
</comment>
<proteinExistence type="predicted"/>
<evidence type="ECO:0000256" key="1">
    <source>
        <dbReference type="SAM" id="MobiDB-lite"/>
    </source>
</evidence>
<keyword evidence="3" id="KW-1185">Reference proteome</keyword>
<reference evidence="2 3" key="1">
    <citation type="submission" date="2019-05" db="EMBL/GenBank/DDBJ databases">
        <authorList>
            <person name="Farhan Ul Haque M."/>
        </authorList>
    </citation>
    <scope>NUCLEOTIDE SEQUENCE [LARGE SCALE GENOMIC DNA]</scope>
    <source>
        <strain evidence="2">2</strain>
    </source>
</reference>